<feature type="region of interest" description="Disordered" evidence="1">
    <location>
        <begin position="577"/>
        <end position="597"/>
    </location>
</feature>
<feature type="compositionally biased region" description="Basic and acidic residues" evidence="1">
    <location>
        <begin position="579"/>
        <end position="588"/>
    </location>
</feature>
<feature type="domain" description="Vacuolar membrane-associated protein Iml1 N-terminal" evidence="2">
    <location>
        <begin position="106"/>
        <end position="417"/>
    </location>
</feature>
<dbReference type="GO" id="GO:0005096">
    <property type="term" value="F:GTPase activator activity"/>
    <property type="evidence" value="ECO:0007669"/>
    <property type="project" value="InterPro"/>
</dbReference>
<dbReference type="PANTHER" id="PTHR13179:SF8">
    <property type="entry name" value="GATOR COMPLEX PROTEIN DEPDC5"/>
    <property type="match status" value="1"/>
</dbReference>
<feature type="domain" description="IML1 N-terminal double psi beta-barrel" evidence="3">
    <location>
        <begin position="13"/>
        <end position="93"/>
    </location>
</feature>
<dbReference type="Pfam" id="PF23013">
    <property type="entry name" value="IML1_N"/>
    <property type="match status" value="1"/>
</dbReference>
<evidence type="ECO:0000259" key="3">
    <source>
        <dbReference type="Pfam" id="PF23013"/>
    </source>
</evidence>
<dbReference type="InterPro" id="IPR048255">
    <property type="entry name" value="IML1_N"/>
</dbReference>
<gene>
    <name evidence="4" type="ORF">GAYE_SCF01G1909</name>
</gene>
<sequence length="1091" mass="126787">MQELQEDNTTSRCLRLRIHNPSLYHDQDLLVNTDYLQAVGGDILRLSKPDDPQVACFLKVTDVSSIQGTKSEISISQNVAERFQFTGHSLVQVSNLGPNVKPLSFVEVVVKNQYLSSSEMWRLKFLLNGQCIYTGKVLFLDRLQARVKSLFMDASQVESGLVSHETKFNFRSQSAKTIWLIEFSKELWNETMDGRLYFELIVEFIERILERWNSNGLQHILSMIAFSRVFYKDRWATKVTSRSLPTRRDLHRFVDIQIDENNRPYSDLYFPLLTNERVGHSRSIVPRIIGSLKRLFYRFPLLIGCSSLLEKFEYEAHVDCDEASTSFILPGCAELSSSEESNLLEAFNLCQNDFEHHYVDRELKATGSHVVIFTASRGVWKVRESLVKLTKRRVMSSGVGWEILSVGNPITDQAPVFVLQSAKDRNNLTNKGWKYRGENKLMHLSRSITIAQMQRTDQTDALDYKFPRDWFPLRFIGPRFPTLSASSESFENETIRFYMDDLRTEEDSYSASNYMHTYDSLFSVLSVPYSQGYLLNKFPRSTSVDFFHHRKDEQRNNTHKESTGFWKSFGMAKEPIQGEAEHTGKSSKEFSVGSKPSSNLTRWGHSIFPTAMDTDWFAVALEDIPPWIAYEPHEETRVVEMQRQIIWNNLLEPSILPLTTEFAPNSIFSKSYFVQYLYTLPLPPRLKTDRQLFSESARALVKELVCQRMVQDFQVVVHLSDELFWKNLASPELYEKTIERHVTSLMYSKRRQKPSYPNEQLDQIRCVLAKGREYHELTINPENYTIQIRRFVKVDSPEKRIPVMNYHYNLFCVNSGVFVSKIRSFSAQTDSINWNRLDQVLVEGPVLPLTSELLMKEFQARVVRFAIIPSVNQTIERIWQFLKAITREEIGVELLPVEPLDGYPRKEEQSWIKLDMGMFKGARHEWIILGIDKFHIPSVAFHWTVYWLVCEGGVVEDYIEFCSRRAKQQGLTCCKVPFDFENAQSSWTISTCWYDINVALWKHAIEELLLGEGFFLDEEDSKNLSLMHYSGCCMVRWRKEDETISWIESIAIENTHSARKNIFHSINTSIYVSKLVQTVLRHVVDRAAIID</sequence>
<evidence type="ECO:0008006" key="6">
    <source>
        <dbReference type="Google" id="ProtNLM"/>
    </source>
</evidence>
<dbReference type="PANTHER" id="PTHR13179">
    <property type="entry name" value="DEP DOMAIN CONTAINING PROTEIN 5"/>
    <property type="match status" value="1"/>
</dbReference>
<dbReference type="Proteomes" id="UP001300502">
    <property type="component" value="Unassembled WGS sequence"/>
</dbReference>
<dbReference type="AlphaFoldDB" id="A0AAV9I9A0"/>
<dbReference type="EMBL" id="JANCYU010000021">
    <property type="protein sequence ID" value="KAK4524010.1"/>
    <property type="molecule type" value="Genomic_DNA"/>
</dbReference>
<reference evidence="4 5" key="1">
    <citation type="submission" date="2022-07" db="EMBL/GenBank/DDBJ databases">
        <title>Genome-wide signatures of adaptation to extreme environments.</title>
        <authorList>
            <person name="Cho C.H."/>
            <person name="Yoon H.S."/>
        </authorList>
    </citation>
    <scope>NUCLEOTIDE SEQUENCE [LARGE SCALE GENOMIC DNA]</scope>
    <source>
        <strain evidence="4 5">108.79 E11</strain>
    </source>
</reference>
<dbReference type="InterPro" id="IPR055213">
    <property type="entry name" value="IML1_double_psi_beta_barrel"/>
</dbReference>
<evidence type="ECO:0000313" key="4">
    <source>
        <dbReference type="EMBL" id="KAK4524010.1"/>
    </source>
</evidence>
<evidence type="ECO:0000256" key="1">
    <source>
        <dbReference type="SAM" id="MobiDB-lite"/>
    </source>
</evidence>
<dbReference type="GO" id="GO:1990130">
    <property type="term" value="C:GATOR1 complex"/>
    <property type="evidence" value="ECO:0007669"/>
    <property type="project" value="TreeGrafter"/>
</dbReference>
<dbReference type="InterPro" id="IPR027244">
    <property type="entry name" value="IML1"/>
</dbReference>
<proteinExistence type="predicted"/>
<dbReference type="Pfam" id="PF12257">
    <property type="entry name" value="IML1"/>
    <property type="match status" value="1"/>
</dbReference>
<dbReference type="GO" id="GO:0010508">
    <property type="term" value="P:positive regulation of autophagy"/>
    <property type="evidence" value="ECO:0007669"/>
    <property type="project" value="TreeGrafter"/>
</dbReference>
<keyword evidence="5" id="KW-1185">Reference proteome</keyword>
<dbReference type="GO" id="GO:1904262">
    <property type="term" value="P:negative regulation of TORC1 signaling"/>
    <property type="evidence" value="ECO:0007669"/>
    <property type="project" value="TreeGrafter"/>
</dbReference>
<evidence type="ECO:0000313" key="5">
    <source>
        <dbReference type="Proteomes" id="UP001300502"/>
    </source>
</evidence>
<evidence type="ECO:0000259" key="2">
    <source>
        <dbReference type="Pfam" id="PF12257"/>
    </source>
</evidence>
<organism evidence="4 5">
    <name type="scientific">Galdieria yellowstonensis</name>
    <dbReference type="NCBI Taxonomy" id="3028027"/>
    <lineage>
        <taxon>Eukaryota</taxon>
        <taxon>Rhodophyta</taxon>
        <taxon>Bangiophyceae</taxon>
        <taxon>Galdieriales</taxon>
        <taxon>Galdieriaceae</taxon>
        <taxon>Galdieria</taxon>
    </lineage>
</organism>
<name>A0AAV9I9A0_9RHOD</name>
<accession>A0AAV9I9A0</accession>
<comment type="caution">
    <text evidence="4">The sequence shown here is derived from an EMBL/GenBank/DDBJ whole genome shotgun (WGS) entry which is preliminary data.</text>
</comment>
<protein>
    <recommendedName>
        <fullName evidence="6">Vacuolar membrane-associated protein iml1</fullName>
    </recommendedName>
</protein>